<dbReference type="AlphaFoldDB" id="A0A371FRR2"/>
<dbReference type="Proteomes" id="UP000257109">
    <property type="component" value="Unassembled WGS sequence"/>
</dbReference>
<evidence type="ECO:0000256" key="8">
    <source>
        <dbReference type="SAM" id="Phobius"/>
    </source>
</evidence>
<evidence type="ECO:0000256" key="2">
    <source>
        <dbReference type="ARBA" id="ARBA00022676"/>
    </source>
</evidence>
<name>A0A371FRR2_MUCPR</name>
<feature type="transmembrane region" description="Helical" evidence="8">
    <location>
        <begin position="63"/>
        <end position="83"/>
    </location>
</feature>
<dbReference type="GO" id="GO:0016020">
    <property type="term" value="C:membrane"/>
    <property type="evidence" value="ECO:0007669"/>
    <property type="project" value="InterPro"/>
</dbReference>
<dbReference type="GO" id="GO:0071555">
    <property type="term" value="P:cell wall organization"/>
    <property type="evidence" value="ECO:0007669"/>
    <property type="project" value="UniProtKB-KW"/>
</dbReference>
<dbReference type="GO" id="GO:0016760">
    <property type="term" value="F:cellulose synthase (UDP-forming) activity"/>
    <property type="evidence" value="ECO:0007669"/>
    <property type="project" value="InterPro"/>
</dbReference>
<comment type="caution">
    <text evidence="9">The sequence shown here is derived from an EMBL/GenBank/DDBJ whole genome shotgun (WGS) entry which is preliminary data.</text>
</comment>
<organism evidence="9 10">
    <name type="scientific">Mucuna pruriens</name>
    <name type="common">Velvet bean</name>
    <name type="synonym">Dolichos pruriens</name>
    <dbReference type="NCBI Taxonomy" id="157652"/>
    <lineage>
        <taxon>Eukaryota</taxon>
        <taxon>Viridiplantae</taxon>
        <taxon>Streptophyta</taxon>
        <taxon>Embryophyta</taxon>
        <taxon>Tracheophyta</taxon>
        <taxon>Spermatophyta</taxon>
        <taxon>Magnoliopsida</taxon>
        <taxon>eudicotyledons</taxon>
        <taxon>Gunneridae</taxon>
        <taxon>Pentapetalae</taxon>
        <taxon>rosids</taxon>
        <taxon>fabids</taxon>
        <taxon>Fabales</taxon>
        <taxon>Fabaceae</taxon>
        <taxon>Papilionoideae</taxon>
        <taxon>50 kb inversion clade</taxon>
        <taxon>NPAAA clade</taxon>
        <taxon>indigoferoid/millettioid clade</taxon>
        <taxon>Phaseoleae</taxon>
        <taxon>Mucuna</taxon>
    </lineage>
</organism>
<protein>
    <submittedName>
        <fullName evidence="9">Cellulose synthase-like protein G1</fullName>
    </submittedName>
</protein>
<dbReference type="GO" id="GO:0012505">
    <property type="term" value="C:endomembrane system"/>
    <property type="evidence" value="ECO:0007669"/>
    <property type="project" value="UniProtKB-SubCell"/>
</dbReference>
<keyword evidence="10" id="KW-1185">Reference proteome</keyword>
<gene>
    <name evidence="9" type="primary">CSLG1</name>
    <name evidence="9" type="ORF">CR513_38427</name>
</gene>
<feature type="transmembrane region" description="Helical" evidence="8">
    <location>
        <begin position="115"/>
        <end position="135"/>
    </location>
</feature>
<dbReference type="GO" id="GO:0030244">
    <property type="term" value="P:cellulose biosynthetic process"/>
    <property type="evidence" value="ECO:0007669"/>
    <property type="project" value="InterPro"/>
</dbReference>
<comment type="subcellular location">
    <subcellularLocation>
        <location evidence="1">Endomembrane system</location>
    </subcellularLocation>
</comment>
<dbReference type="STRING" id="157652.A0A371FRR2"/>
<dbReference type="InterPro" id="IPR005150">
    <property type="entry name" value="Cellulose_synth"/>
</dbReference>
<sequence>MSSLYAIVFILYGIVPQLCFLKGIPVFPKVTDPWFAVFAFVYHLIEVLSGNGSVTIWWDEQRIWILMSVTNIFAIIDGIKKWLGLNKVKFNLSNKAIDKEKLKKYEQGRFDFQDVAVFMAPLVLLLIANIVSFFGGSCRQTKERL</sequence>
<evidence type="ECO:0000256" key="4">
    <source>
        <dbReference type="ARBA" id="ARBA00022692"/>
    </source>
</evidence>
<reference evidence="9" key="1">
    <citation type="submission" date="2018-05" db="EMBL/GenBank/DDBJ databases">
        <title>Draft genome of Mucuna pruriens seed.</title>
        <authorList>
            <person name="Nnadi N.E."/>
            <person name="Vos R."/>
            <person name="Hasami M.H."/>
            <person name="Devisetty U.K."/>
            <person name="Aguiy J.C."/>
        </authorList>
    </citation>
    <scope>NUCLEOTIDE SEQUENCE [LARGE SCALE GENOMIC DNA]</scope>
    <source>
        <strain evidence="9">JCA_2017</strain>
    </source>
</reference>
<keyword evidence="4 8" id="KW-0812">Transmembrane</keyword>
<accession>A0A371FRR2</accession>
<evidence type="ECO:0000256" key="3">
    <source>
        <dbReference type="ARBA" id="ARBA00022679"/>
    </source>
</evidence>
<dbReference type="OrthoDB" id="72851at2759"/>
<evidence type="ECO:0000256" key="5">
    <source>
        <dbReference type="ARBA" id="ARBA00022989"/>
    </source>
</evidence>
<keyword evidence="3" id="KW-0808">Transferase</keyword>
<proteinExistence type="predicted"/>
<dbReference type="PANTHER" id="PTHR13301">
    <property type="entry name" value="X-BOX TRANSCRIPTION FACTOR-RELATED"/>
    <property type="match status" value="1"/>
</dbReference>
<evidence type="ECO:0000313" key="9">
    <source>
        <dbReference type="EMBL" id="RDX80952.1"/>
    </source>
</evidence>
<keyword evidence="6 8" id="KW-0472">Membrane</keyword>
<keyword evidence="2" id="KW-0328">Glycosyltransferase</keyword>
<evidence type="ECO:0000256" key="6">
    <source>
        <dbReference type="ARBA" id="ARBA00023136"/>
    </source>
</evidence>
<evidence type="ECO:0000256" key="1">
    <source>
        <dbReference type="ARBA" id="ARBA00004308"/>
    </source>
</evidence>
<evidence type="ECO:0000256" key="7">
    <source>
        <dbReference type="ARBA" id="ARBA00023316"/>
    </source>
</evidence>
<keyword evidence="5 8" id="KW-1133">Transmembrane helix</keyword>
<dbReference type="EMBL" id="QJKJ01008059">
    <property type="protein sequence ID" value="RDX80952.1"/>
    <property type="molecule type" value="Genomic_DNA"/>
</dbReference>
<keyword evidence="7" id="KW-0961">Cell wall biogenesis/degradation</keyword>
<dbReference type="Pfam" id="PF03552">
    <property type="entry name" value="Cellulose_synt"/>
    <property type="match status" value="1"/>
</dbReference>
<feature type="non-terminal residue" evidence="9">
    <location>
        <position position="1"/>
    </location>
</feature>
<feature type="transmembrane region" description="Helical" evidence="8">
    <location>
        <begin position="7"/>
        <end position="27"/>
    </location>
</feature>
<feature type="transmembrane region" description="Helical" evidence="8">
    <location>
        <begin position="33"/>
        <end position="51"/>
    </location>
</feature>
<evidence type="ECO:0000313" key="10">
    <source>
        <dbReference type="Proteomes" id="UP000257109"/>
    </source>
</evidence>